<dbReference type="AlphaFoldDB" id="A0A517ZGC8"/>
<evidence type="ECO:0008006" key="4">
    <source>
        <dbReference type="Google" id="ProtNLM"/>
    </source>
</evidence>
<keyword evidence="3" id="KW-1185">Reference proteome</keyword>
<dbReference type="RefSeq" id="WP_145373014.1">
    <property type="nucleotide sequence ID" value="NZ_CP036275.1"/>
</dbReference>
<accession>A0A517ZGC8</accession>
<dbReference type="InterPro" id="IPR021741">
    <property type="entry name" value="DUF3311"/>
</dbReference>
<organism evidence="2 3">
    <name type="scientific">Maioricimonas rarisocia</name>
    <dbReference type="NCBI Taxonomy" id="2528026"/>
    <lineage>
        <taxon>Bacteria</taxon>
        <taxon>Pseudomonadati</taxon>
        <taxon>Planctomycetota</taxon>
        <taxon>Planctomycetia</taxon>
        <taxon>Planctomycetales</taxon>
        <taxon>Planctomycetaceae</taxon>
        <taxon>Maioricimonas</taxon>
    </lineage>
</organism>
<dbReference type="KEGG" id="mri:Mal4_58820"/>
<protein>
    <recommendedName>
        <fullName evidence="4">DUF3311 domain-containing protein</fullName>
    </recommendedName>
</protein>
<dbReference type="OrthoDB" id="283209at2"/>
<dbReference type="EMBL" id="CP036275">
    <property type="protein sequence ID" value="QDU41514.1"/>
    <property type="molecule type" value="Genomic_DNA"/>
</dbReference>
<name>A0A517ZGC8_9PLAN</name>
<keyword evidence="1" id="KW-0472">Membrane</keyword>
<evidence type="ECO:0000313" key="2">
    <source>
        <dbReference type="EMBL" id="QDU41514.1"/>
    </source>
</evidence>
<dbReference type="Pfam" id="PF11755">
    <property type="entry name" value="DUF3311"/>
    <property type="match status" value="1"/>
</dbReference>
<evidence type="ECO:0000313" key="3">
    <source>
        <dbReference type="Proteomes" id="UP000320496"/>
    </source>
</evidence>
<sequence>MRYVVWGMIVLLIIVHQDIWFWDDPTLVFGFMPIGLLYHATISVLAAFTWYLATIFAWPQGLEEETMAAVAEEPATSGEGSE</sequence>
<evidence type="ECO:0000256" key="1">
    <source>
        <dbReference type="SAM" id="Phobius"/>
    </source>
</evidence>
<proteinExistence type="predicted"/>
<gene>
    <name evidence="2" type="ORF">Mal4_58820</name>
</gene>
<dbReference type="Proteomes" id="UP000320496">
    <property type="component" value="Chromosome"/>
</dbReference>
<keyword evidence="1" id="KW-0812">Transmembrane</keyword>
<reference evidence="2 3" key="1">
    <citation type="submission" date="2019-02" db="EMBL/GenBank/DDBJ databases">
        <title>Deep-cultivation of Planctomycetes and their phenomic and genomic characterization uncovers novel biology.</title>
        <authorList>
            <person name="Wiegand S."/>
            <person name="Jogler M."/>
            <person name="Boedeker C."/>
            <person name="Pinto D."/>
            <person name="Vollmers J."/>
            <person name="Rivas-Marin E."/>
            <person name="Kohn T."/>
            <person name="Peeters S.H."/>
            <person name="Heuer A."/>
            <person name="Rast P."/>
            <person name="Oberbeckmann S."/>
            <person name="Bunk B."/>
            <person name="Jeske O."/>
            <person name="Meyerdierks A."/>
            <person name="Storesund J.E."/>
            <person name="Kallscheuer N."/>
            <person name="Luecker S."/>
            <person name="Lage O.M."/>
            <person name="Pohl T."/>
            <person name="Merkel B.J."/>
            <person name="Hornburger P."/>
            <person name="Mueller R.-W."/>
            <person name="Bruemmer F."/>
            <person name="Labrenz M."/>
            <person name="Spormann A.M."/>
            <person name="Op den Camp H."/>
            <person name="Overmann J."/>
            <person name="Amann R."/>
            <person name="Jetten M.S.M."/>
            <person name="Mascher T."/>
            <person name="Medema M.H."/>
            <person name="Devos D.P."/>
            <person name="Kaster A.-K."/>
            <person name="Ovreas L."/>
            <person name="Rohde M."/>
            <person name="Galperin M.Y."/>
            <person name="Jogler C."/>
        </authorList>
    </citation>
    <scope>NUCLEOTIDE SEQUENCE [LARGE SCALE GENOMIC DNA]</scope>
    <source>
        <strain evidence="2 3">Mal4</strain>
    </source>
</reference>
<feature type="transmembrane region" description="Helical" evidence="1">
    <location>
        <begin position="27"/>
        <end position="53"/>
    </location>
</feature>
<keyword evidence="1" id="KW-1133">Transmembrane helix</keyword>